<sequence length="50" mass="5918">MKLYIFKSTNVNDKCSYITILTKDIERAYKLAVKQFIKYDYIGRPIAINI</sequence>
<evidence type="ECO:0000313" key="1">
    <source>
        <dbReference type="EMBL" id="XCO00633.1"/>
    </source>
</evidence>
<dbReference type="EMBL" id="PP965500">
    <property type="protein sequence ID" value="XCO00633.1"/>
    <property type="molecule type" value="Genomic_DNA"/>
</dbReference>
<name>A0AAU8MLR5_9CAUD</name>
<proteinExistence type="predicted"/>
<reference evidence="1" key="1">
    <citation type="submission" date="2024-06" db="EMBL/GenBank/DDBJ databases">
        <title>Intestivirid acquisition increases across infancy in a wild primate population.</title>
        <authorList>
            <person name="Schneider-Creas I.A."/>
            <person name="Moya I.L."/>
            <person name="Chiou K.L."/>
            <person name="Baniel A."/>
            <person name="Azanaw Haile A."/>
            <person name="Kebede F."/>
            <person name="Abebe B."/>
            <person name="Snyder-Mackler N."/>
            <person name="Varsani A."/>
        </authorList>
    </citation>
    <scope>NUCLEOTIDE SEQUENCE</scope>
    <source>
        <strain evidence="1">Int_RNL_2018_0288_CRY</strain>
    </source>
</reference>
<organism evidence="1">
    <name type="scientific">Geladintestivirus 2</name>
    <dbReference type="NCBI Taxonomy" id="3233134"/>
    <lineage>
        <taxon>Viruses</taxon>
        <taxon>Duplodnaviria</taxon>
        <taxon>Heunggongvirae</taxon>
        <taxon>Uroviricota</taxon>
        <taxon>Caudoviricetes</taxon>
        <taxon>Crassvirales</taxon>
    </lineage>
</organism>
<protein>
    <submittedName>
        <fullName evidence="1">Uncharacterized protein</fullName>
    </submittedName>
</protein>
<accession>A0AAU8MLR5</accession>